<keyword evidence="2" id="KW-1185">Reference proteome</keyword>
<dbReference type="SUPFAM" id="SSF55961">
    <property type="entry name" value="Bet v1-like"/>
    <property type="match status" value="1"/>
</dbReference>
<dbReference type="EMBL" id="SZPX01000005">
    <property type="protein sequence ID" value="TKI69435.1"/>
    <property type="molecule type" value="Genomic_DNA"/>
</dbReference>
<dbReference type="OrthoDB" id="9801773at2"/>
<dbReference type="Proteomes" id="UP000309561">
    <property type="component" value="Unassembled WGS sequence"/>
</dbReference>
<dbReference type="Gene3D" id="3.30.530.20">
    <property type="match status" value="1"/>
</dbReference>
<comment type="caution">
    <text evidence="1">The sequence shown here is derived from an EMBL/GenBank/DDBJ whole genome shotgun (WGS) entry which is preliminary data.</text>
</comment>
<proteinExistence type="predicted"/>
<accession>A0A4U2Z6E1</accession>
<dbReference type="AlphaFoldDB" id="A0A4U2Z6E1"/>
<evidence type="ECO:0000313" key="1">
    <source>
        <dbReference type="EMBL" id="TKI69435.1"/>
    </source>
</evidence>
<evidence type="ECO:0000313" key="2">
    <source>
        <dbReference type="Proteomes" id="UP000309561"/>
    </source>
</evidence>
<reference evidence="1 2" key="1">
    <citation type="submission" date="2019-04" db="EMBL/GenBank/DDBJ databases">
        <title>Sulfurimonas crateris sp. nov. a facultative anaerobic sulfur-oxidizing chemolithautotrophic bacterium isolated from a terrestrial mud vulcano.</title>
        <authorList>
            <person name="Ratnikova N.M."/>
            <person name="Slobodkin A.I."/>
            <person name="Merkel A.Y."/>
            <person name="Novikov A."/>
            <person name="Bonch-Osmolovskaya E.A."/>
            <person name="Slobodkina G.B."/>
        </authorList>
    </citation>
    <scope>NUCLEOTIDE SEQUENCE [LARGE SCALE GENOMIC DNA]</scope>
    <source>
        <strain evidence="1 2">SN118</strain>
    </source>
</reference>
<sequence length="156" mass="18320">MKIFEKSSRMECDIEALFDFHLDLNNLKTITPKDTKVTLLEEMFTPKKGDILRLRSAKGFISTTWEVEIRELQRPNLLLDVALKSPFKLWKHSHIFRQLEDGVCELTDRVEYELPFGIFGALFYPVTQKELDKLFTYRHDVTRDILETKKKIAAAI</sequence>
<dbReference type="CDD" id="cd07820">
    <property type="entry name" value="SRPBCC_3"/>
    <property type="match status" value="1"/>
</dbReference>
<dbReference type="InterPro" id="IPR023393">
    <property type="entry name" value="START-like_dom_sf"/>
</dbReference>
<name>A0A4U2Z6E1_9BACT</name>
<gene>
    <name evidence="1" type="ORF">FCU45_07510</name>
</gene>
<organism evidence="1 2">
    <name type="scientific">Sulfurimonas crateris</name>
    <dbReference type="NCBI Taxonomy" id="2574727"/>
    <lineage>
        <taxon>Bacteria</taxon>
        <taxon>Pseudomonadati</taxon>
        <taxon>Campylobacterota</taxon>
        <taxon>Epsilonproteobacteria</taxon>
        <taxon>Campylobacterales</taxon>
        <taxon>Sulfurimonadaceae</taxon>
        <taxon>Sulfurimonas</taxon>
    </lineage>
</organism>
<protein>
    <submittedName>
        <fullName evidence="1">SRPBCC family protein</fullName>
    </submittedName>
</protein>